<feature type="compositionally biased region" description="Basic and acidic residues" evidence="1">
    <location>
        <begin position="50"/>
        <end position="65"/>
    </location>
</feature>
<feature type="region of interest" description="Disordered" evidence="1">
    <location>
        <begin position="28"/>
        <end position="176"/>
    </location>
</feature>
<proteinExistence type="predicted"/>
<organism evidence="2 3">
    <name type="scientific">Fusarium solani</name>
    <name type="common">Filamentous fungus</name>
    <dbReference type="NCBI Taxonomy" id="169388"/>
    <lineage>
        <taxon>Eukaryota</taxon>
        <taxon>Fungi</taxon>
        <taxon>Dikarya</taxon>
        <taxon>Ascomycota</taxon>
        <taxon>Pezizomycotina</taxon>
        <taxon>Sordariomycetes</taxon>
        <taxon>Hypocreomycetidae</taxon>
        <taxon>Hypocreales</taxon>
        <taxon>Nectriaceae</taxon>
        <taxon>Fusarium</taxon>
        <taxon>Fusarium solani species complex</taxon>
    </lineage>
</organism>
<feature type="compositionally biased region" description="Polar residues" evidence="1">
    <location>
        <begin position="67"/>
        <end position="97"/>
    </location>
</feature>
<accession>A0A9P9GZ26</accession>
<sequence>MAPGAGTKASLKTLVSECDTDMIQVDLGKNAPTKKEGAGAVPSESLAAESFKEGGEFTSNKDIRSENVPSKSSEASGAGRDTTSTGRTGNVSKSSTGHAEGQHRRHSKNLEGSWDDSKTEDGLQKALNAEPGSDDDPGRLAELKFQQQQAGGGAGPREGKLSTKSGYDALNAETPS</sequence>
<name>A0A9P9GZ26_FUSSL</name>
<keyword evidence="3" id="KW-1185">Reference proteome</keyword>
<evidence type="ECO:0000313" key="3">
    <source>
        <dbReference type="Proteomes" id="UP000736672"/>
    </source>
</evidence>
<dbReference type="Proteomes" id="UP000736672">
    <property type="component" value="Unassembled WGS sequence"/>
</dbReference>
<dbReference type="AlphaFoldDB" id="A0A9P9GZ26"/>
<gene>
    <name evidence="2" type="ORF">B0J15DRAFT_469020</name>
</gene>
<protein>
    <submittedName>
        <fullName evidence="2">Uncharacterized protein</fullName>
    </submittedName>
</protein>
<dbReference type="EMBL" id="JAGTJS010000016">
    <property type="protein sequence ID" value="KAH7246952.1"/>
    <property type="molecule type" value="Genomic_DNA"/>
</dbReference>
<comment type="caution">
    <text evidence="2">The sequence shown here is derived from an EMBL/GenBank/DDBJ whole genome shotgun (WGS) entry which is preliminary data.</text>
</comment>
<dbReference type="OrthoDB" id="5383057at2759"/>
<reference evidence="2" key="1">
    <citation type="journal article" date="2021" name="Nat. Commun.">
        <title>Genetic determinants of endophytism in the Arabidopsis root mycobiome.</title>
        <authorList>
            <person name="Mesny F."/>
            <person name="Miyauchi S."/>
            <person name="Thiergart T."/>
            <person name="Pickel B."/>
            <person name="Atanasova L."/>
            <person name="Karlsson M."/>
            <person name="Huettel B."/>
            <person name="Barry K.W."/>
            <person name="Haridas S."/>
            <person name="Chen C."/>
            <person name="Bauer D."/>
            <person name="Andreopoulos W."/>
            <person name="Pangilinan J."/>
            <person name="LaButti K."/>
            <person name="Riley R."/>
            <person name="Lipzen A."/>
            <person name="Clum A."/>
            <person name="Drula E."/>
            <person name="Henrissat B."/>
            <person name="Kohler A."/>
            <person name="Grigoriev I.V."/>
            <person name="Martin F.M."/>
            <person name="Hacquard S."/>
        </authorList>
    </citation>
    <scope>NUCLEOTIDE SEQUENCE</scope>
    <source>
        <strain evidence="2">FSSC 5 MPI-SDFR-AT-0091</strain>
    </source>
</reference>
<evidence type="ECO:0000256" key="1">
    <source>
        <dbReference type="SAM" id="MobiDB-lite"/>
    </source>
</evidence>
<evidence type="ECO:0000313" key="2">
    <source>
        <dbReference type="EMBL" id="KAH7246952.1"/>
    </source>
</evidence>